<dbReference type="InterPro" id="IPR011765">
    <property type="entry name" value="Pept_M16_N"/>
</dbReference>
<evidence type="ECO:0000259" key="8">
    <source>
        <dbReference type="SMART" id="SM01264"/>
    </source>
</evidence>
<proteinExistence type="predicted"/>
<evidence type="ECO:0000256" key="2">
    <source>
        <dbReference type="ARBA" id="ARBA00022670"/>
    </source>
</evidence>
<name>A0A1F5SI25_9BACT</name>
<dbReference type="PANTHER" id="PTHR43016:SF13">
    <property type="entry name" value="PRESEQUENCE PROTEASE, MITOCHONDRIAL"/>
    <property type="match status" value="1"/>
</dbReference>
<dbReference type="SUPFAM" id="SSF63411">
    <property type="entry name" value="LuxS/MPP-like metallohydrolase"/>
    <property type="match status" value="4"/>
</dbReference>
<dbReference type="Pfam" id="PF00675">
    <property type="entry name" value="Peptidase_M16"/>
    <property type="match status" value="1"/>
</dbReference>
<dbReference type="PANTHER" id="PTHR43016">
    <property type="entry name" value="PRESEQUENCE PROTEASE"/>
    <property type="match status" value="1"/>
</dbReference>
<keyword evidence="6" id="KW-0482">Metalloprotease</keyword>
<dbReference type="InterPro" id="IPR007863">
    <property type="entry name" value="Peptidase_M16_C"/>
</dbReference>
<keyword evidence="5" id="KW-0862">Zinc</keyword>
<keyword evidence="4" id="KW-0378">Hydrolase</keyword>
<evidence type="ECO:0000313" key="9">
    <source>
        <dbReference type="EMBL" id="OGF26367.1"/>
    </source>
</evidence>
<dbReference type="Pfam" id="PF22516">
    <property type="entry name" value="PreP_C"/>
    <property type="match status" value="1"/>
</dbReference>
<organism evidence="9 10">
    <name type="scientific">Candidatus Falkowbacteria bacterium RIFOXYA2_FULL_47_19</name>
    <dbReference type="NCBI Taxonomy" id="1797994"/>
    <lineage>
        <taxon>Bacteria</taxon>
        <taxon>Candidatus Falkowiibacteriota</taxon>
    </lineage>
</organism>
<comment type="cofactor">
    <cofactor evidence="1">
        <name>Zn(2+)</name>
        <dbReference type="ChEBI" id="CHEBI:29105"/>
    </cofactor>
</comment>
<dbReference type="InterPro" id="IPR055130">
    <property type="entry name" value="PreP_C"/>
</dbReference>
<dbReference type="AlphaFoldDB" id="A0A1F5SI25"/>
<evidence type="ECO:0000256" key="7">
    <source>
        <dbReference type="SAM" id="MobiDB-lite"/>
    </source>
</evidence>
<keyword evidence="2" id="KW-0645">Protease</keyword>
<evidence type="ECO:0000256" key="5">
    <source>
        <dbReference type="ARBA" id="ARBA00022833"/>
    </source>
</evidence>
<reference evidence="9 10" key="1">
    <citation type="journal article" date="2016" name="Nat. Commun.">
        <title>Thousands of microbial genomes shed light on interconnected biogeochemical processes in an aquifer system.</title>
        <authorList>
            <person name="Anantharaman K."/>
            <person name="Brown C.T."/>
            <person name="Hug L.A."/>
            <person name="Sharon I."/>
            <person name="Castelle C.J."/>
            <person name="Probst A.J."/>
            <person name="Thomas B.C."/>
            <person name="Singh A."/>
            <person name="Wilkins M.J."/>
            <person name="Karaoz U."/>
            <person name="Brodie E.L."/>
            <person name="Williams K.H."/>
            <person name="Hubbard S.S."/>
            <person name="Banfield J.F."/>
        </authorList>
    </citation>
    <scope>NUCLEOTIDE SEQUENCE [LARGE SCALE GENOMIC DNA]</scope>
</reference>
<evidence type="ECO:0000256" key="6">
    <source>
        <dbReference type="ARBA" id="ARBA00023049"/>
    </source>
</evidence>
<dbReference type="Pfam" id="PF08367">
    <property type="entry name" value="M16C_assoc"/>
    <property type="match status" value="1"/>
</dbReference>
<protein>
    <submittedName>
        <fullName evidence="9">Peptidase M16</fullName>
    </submittedName>
</protein>
<dbReference type="SMART" id="SM01264">
    <property type="entry name" value="M16C_associated"/>
    <property type="match status" value="1"/>
</dbReference>
<dbReference type="GO" id="GO:0046872">
    <property type="term" value="F:metal ion binding"/>
    <property type="evidence" value="ECO:0007669"/>
    <property type="project" value="UniProtKB-KW"/>
</dbReference>
<dbReference type="GO" id="GO:0008237">
    <property type="term" value="F:metallopeptidase activity"/>
    <property type="evidence" value="ECO:0007669"/>
    <property type="project" value="UniProtKB-KW"/>
</dbReference>
<evidence type="ECO:0000256" key="1">
    <source>
        <dbReference type="ARBA" id="ARBA00001947"/>
    </source>
</evidence>
<dbReference type="STRING" id="1797994.A2227_03215"/>
<dbReference type="FunFam" id="3.30.830.10:FF:000011">
    <property type="entry name" value="Presequence protease, mitochondrial"/>
    <property type="match status" value="1"/>
</dbReference>
<evidence type="ECO:0000256" key="3">
    <source>
        <dbReference type="ARBA" id="ARBA00022723"/>
    </source>
</evidence>
<dbReference type="InterPro" id="IPR011249">
    <property type="entry name" value="Metalloenz_LuxS/M16"/>
</dbReference>
<dbReference type="InterPro" id="IPR013578">
    <property type="entry name" value="Peptidase_M16C_assoc"/>
</dbReference>
<dbReference type="EMBL" id="MFGB01000016">
    <property type="protein sequence ID" value="OGF26367.1"/>
    <property type="molecule type" value="Genomic_DNA"/>
</dbReference>
<gene>
    <name evidence="9" type="ORF">A2227_03215</name>
</gene>
<sequence length="978" mass="110123">MKDKNNPELTEGAELFGYRVKRAAALPDIASVLYELEHVATGAQHIHISNQDKENAFSVLFKTVPSDSTGVAHILEHTALCGSESYPVRDPFFSMMKRSLSTFMNAFTASDWTSYPFATQNTKDFYNLLGVYLDAAFFPRLEELNFRQEGWRYEIEKDPDTGAEELVYKGIVFNEMKGAMSSPLNVMYRSLMNALYPDTTYGHNSGGDPEDIPSLTYEQFKEFHRRHYHPSNAFFFTYGNLPLAGHLKVISEKIMGRFKKIDPHTEVPNQPRWDQPKKTTYRYPTNENPKKKNQACVAWLTADVKDVFEVLTLKVLEQILLGNDAAPLRRALIESNLGSTLSDASGYNCENRDTMFAAGLKDVNAAAAPEIEKIIFSTLENLAADGIDPELVESAIHQIEFQAKEIVNEPYPYGLKLFLDSAGCWIHGGDPLHALNVKTAFEKLRDLIGNGAYLEKKIKEYFIDNGHRVLFTLKADTTMQAGLEQEEKKRLAAIKANLGSVEIEKIKATATALEKLQESKESLDILPTLERTDIPPTVISVKAAIENGRVSLYRQPTAGIEYFTAAAGLGRLPEKLLPLVPFFCFAYPLMGTKRRDYAALMREIDRYTGDISLSPHVHTKYGGTRTTLPFVSFSGKCLSRNKEKMLALIEELINETVFDNLKHLANTLNRFKASKESRIIQNGHRLAMSLASRNFSKTNFLKESWDGIHQFEFLKGLSLNLGHEKLQVIARDLEAIKKTVLKPANLKMAFVNENPDKRLLDFLAGRGTDKADNFRSPKITSTDTIVREGWSTATAVSFVAQAFEAVKYGHKDAPALAVIAELMRNEYLHRELREKGGAYGGFANYNPENGIFAYASYRDPHIINTLGVYNRADDFIRSGNYTDENVKEAILMVCAELDKPDPPGPASELAFYRELILATDDMRQSFKAGLIRLRRDDIVRVAKKYFDSPDKTTAVISNEDKLNEANKRLKNPLRLHKI</sequence>
<dbReference type="Pfam" id="PF05193">
    <property type="entry name" value="Peptidase_M16_C"/>
    <property type="match status" value="1"/>
</dbReference>
<accession>A0A1F5SI25</accession>
<feature type="domain" description="Peptidase M16C associated" evidence="8">
    <location>
        <begin position="473"/>
        <end position="717"/>
    </location>
</feature>
<comment type="caution">
    <text evidence="9">The sequence shown here is derived from an EMBL/GenBank/DDBJ whole genome shotgun (WGS) entry which is preliminary data.</text>
</comment>
<evidence type="ECO:0000313" key="10">
    <source>
        <dbReference type="Proteomes" id="UP000178367"/>
    </source>
</evidence>
<evidence type="ECO:0000256" key="4">
    <source>
        <dbReference type="ARBA" id="ARBA00022801"/>
    </source>
</evidence>
<keyword evidence="3" id="KW-0479">Metal-binding</keyword>
<dbReference type="GO" id="GO:0006508">
    <property type="term" value="P:proteolysis"/>
    <property type="evidence" value="ECO:0007669"/>
    <property type="project" value="UniProtKB-KW"/>
</dbReference>
<dbReference type="Proteomes" id="UP000178367">
    <property type="component" value="Unassembled WGS sequence"/>
</dbReference>
<dbReference type="Gene3D" id="3.30.830.10">
    <property type="entry name" value="Metalloenzyme, LuxS/M16 peptidase-like"/>
    <property type="match status" value="4"/>
</dbReference>
<dbReference type="FunFam" id="3.30.830.10:FF:000009">
    <property type="entry name" value="Presequence protease, mitochondrial"/>
    <property type="match status" value="1"/>
</dbReference>
<feature type="region of interest" description="Disordered" evidence="7">
    <location>
        <begin position="265"/>
        <end position="287"/>
    </location>
</feature>